<keyword evidence="2" id="KW-0812">Transmembrane</keyword>
<protein>
    <recommendedName>
        <fullName evidence="6">Phosphoglycerate mutase-like protein</fullName>
    </recommendedName>
</protein>
<evidence type="ECO:0000256" key="2">
    <source>
        <dbReference type="SAM" id="Phobius"/>
    </source>
</evidence>
<dbReference type="OrthoDB" id="258392at2759"/>
<keyword evidence="3" id="KW-0732">Signal</keyword>
<dbReference type="PANTHER" id="PTHR11567">
    <property type="entry name" value="ACID PHOSPHATASE-RELATED"/>
    <property type="match status" value="1"/>
</dbReference>
<dbReference type="InterPro" id="IPR029033">
    <property type="entry name" value="His_PPase_superfam"/>
</dbReference>
<dbReference type="HOGENOM" id="CLU_023111_1_0_1"/>
<reference evidence="5" key="2">
    <citation type="submission" date="2015-01" db="EMBL/GenBank/DDBJ databases">
        <title>Evolutionary Origins and Diversification of the Mycorrhizal Mutualists.</title>
        <authorList>
            <consortium name="DOE Joint Genome Institute"/>
            <consortium name="Mycorrhizal Genomics Consortium"/>
            <person name="Kohler A."/>
            <person name="Kuo A."/>
            <person name="Nagy L.G."/>
            <person name="Floudas D."/>
            <person name="Copeland A."/>
            <person name="Barry K.W."/>
            <person name="Cichocki N."/>
            <person name="Veneault-Fourrey C."/>
            <person name="LaButti K."/>
            <person name="Lindquist E.A."/>
            <person name="Lipzen A."/>
            <person name="Lundell T."/>
            <person name="Morin E."/>
            <person name="Murat C."/>
            <person name="Riley R."/>
            <person name="Ohm R."/>
            <person name="Sun H."/>
            <person name="Tunlid A."/>
            <person name="Henrissat B."/>
            <person name="Grigoriev I.V."/>
            <person name="Hibbett D.S."/>
            <person name="Martin F."/>
        </authorList>
    </citation>
    <scope>NUCLEOTIDE SEQUENCE [LARGE SCALE GENOMIC DNA]</scope>
    <source>
        <strain evidence="5">F 1598</strain>
    </source>
</reference>
<feature type="transmembrane region" description="Helical" evidence="2">
    <location>
        <begin position="412"/>
        <end position="441"/>
    </location>
</feature>
<comment type="similarity">
    <text evidence="1">Belongs to the histidine acid phosphatase family.</text>
</comment>
<dbReference type="InterPro" id="IPR000560">
    <property type="entry name" value="His_Pase_clade-2"/>
</dbReference>
<evidence type="ECO:0000313" key="4">
    <source>
        <dbReference type="EMBL" id="KIM76836.1"/>
    </source>
</evidence>
<dbReference type="Proteomes" id="UP000054166">
    <property type="component" value="Unassembled WGS sequence"/>
</dbReference>
<gene>
    <name evidence="4" type="ORF">PILCRDRAFT_37400</name>
</gene>
<dbReference type="CDD" id="cd07061">
    <property type="entry name" value="HP_HAP_like"/>
    <property type="match status" value="1"/>
</dbReference>
<dbReference type="EMBL" id="KN833031">
    <property type="protein sequence ID" value="KIM76836.1"/>
    <property type="molecule type" value="Genomic_DNA"/>
</dbReference>
<dbReference type="STRING" id="765440.A0A0C3FAR5"/>
<feature type="non-terminal residue" evidence="4">
    <location>
        <position position="1"/>
    </location>
</feature>
<evidence type="ECO:0000256" key="1">
    <source>
        <dbReference type="ARBA" id="ARBA00005375"/>
    </source>
</evidence>
<feature type="chain" id="PRO_5002164179" description="Phosphoglycerate mutase-like protein" evidence="3">
    <location>
        <begin position="19"/>
        <end position="444"/>
    </location>
</feature>
<dbReference type="InParanoid" id="A0A0C3FAR5"/>
<dbReference type="PANTHER" id="PTHR11567:SF142">
    <property type="entry name" value="PHOSPHOGLYCERATE MUTASE-LIKE PROTEIN"/>
    <property type="match status" value="1"/>
</dbReference>
<proteinExistence type="inferred from homology"/>
<dbReference type="SUPFAM" id="SSF53254">
    <property type="entry name" value="Phosphoglycerate mutase-like"/>
    <property type="match status" value="1"/>
</dbReference>
<keyword evidence="5" id="KW-1185">Reference proteome</keyword>
<dbReference type="Gene3D" id="3.40.50.1240">
    <property type="entry name" value="Phosphoglycerate mutase-like"/>
    <property type="match status" value="1"/>
</dbReference>
<feature type="non-terminal residue" evidence="4">
    <location>
        <position position="444"/>
    </location>
</feature>
<dbReference type="GO" id="GO:0016791">
    <property type="term" value="F:phosphatase activity"/>
    <property type="evidence" value="ECO:0007669"/>
    <property type="project" value="TreeGrafter"/>
</dbReference>
<evidence type="ECO:0000256" key="3">
    <source>
        <dbReference type="SAM" id="SignalP"/>
    </source>
</evidence>
<reference evidence="4 5" key="1">
    <citation type="submission" date="2014-04" db="EMBL/GenBank/DDBJ databases">
        <authorList>
            <consortium name="DOE Joint Genome Institute"/>
            <person name="Kuo A."/>
            <person name="Tarkka M."/>
            <person name="Buscot F."/>
            <person name="Kohler A."/>
            <person name="Nagy L.G."/>
            <person name="Floudas D."/>
            <person name="Copeland A."/>
            <person name="Barry K.W."/>
            <person name="Cichocki N."/>
            <person name="Veneault-Fourrey C."/>
            <person name="LaButti K."/>
            <person name="Lindquist E.A."/>
            <person name="Lipzen A."/>
            <person name="Lundell T."/>
            <person name="Morin E."/>
            <person name="Murat C."/>
            <person name="Sun H."/>
            <person name="Tunlid A."/>
            <person name="Henrissat B."/>
            <person name="Grigoriev I.V."/>
            <person name="Hibbett D.S."/>
            <person name="Martin F."/>
            <person name="Nordberg H.P."/>
            <person name="Cantor M.N."/>
            <person name="Hua S.X."/>
        </authorList>
    </citation>
    <scope>NUCLEOTIDE SEQUENCE [LARGE SCALE GENOMIC DNA]</scope>
    <source>
        <strain evidence="4 5">F 1598</strain>
    </source>
</reference>
<keyword evidence="2" id="KW-1133">Transmembrane helix</keyword>
<dbReference type="InterPro" id="IPR050645">
    <property type="entry name" value="Histidine_acid_phosphatase"/>
</dbReference>
<evidence type="ECO:0000313" key="5">
    <source>
        <dbReference type="Proteomes" id="UP000054166"/>
    </source>
</evidence>
<organism evidence="4 5">
    <name type="scientific">Piloderma croceum (strain F 1598)</name>
    <dbReference type="NCBI Taxonomy" id="765440"/>
    <lineage>
        <taxon>Eukaryota</taxon>
        <taxon>Fungi</taxon>
        <taxon>Dikarya</taxon>
        <taxon>Basidiomycota</taxon>
        <taxon>Agaricomycotina</taxon>
        <taxon>Agaricomycetes</taxon>
        <taxon>Agaricomycetidae</taxon>
        <taxon>Atheliales</taxon>
        <taxon>Atheliaceae</taxon>
        <taxon>Piloderma</taxon>
    </lineage>
</organism>
<accession>A0A0C3FAR5</accession>
<keyword evidence="2" id="KW-0472">Membrane</keyword>
<dbReference type="Pfam" id="PF00328">
    <property type="entry name" value="His_Phos_2"/>
    <property type="match status" value="1"/>
</dbReference>
<sequence>LLLVILLPLTCAAETILGAYIFHRHGDRTPKSIPPVDLTDLGYSEVYSSGQYHRQRYIDSAASSQIAGISADVVVQGQITMSTSDDVTLMNSAQGFAQGLYPPVGDGALSSQILRNGTTIQIPLEGYQLIPVHTVSAGSGSESAGWLQGSTGCANAEASSNQYYTTEEYTTLLASTSDFYKNLYPVVNGTFSAAQTTFQNAYTIYDVLNVAEIHNSSLNTNILTDAVFFQTRTLADNHEYNLAYNASSPIRAIAGATLAAQIVQALNQTISSSGQSKLNVQFGSYGSFFSFFGLAQLPAANSSFFGIPDYASFMTFELVTNSSVTPFPAASDISVRFLFHNGTVSNSSGPIEYPLFGQQQTVLPWTTFADEMNKFAIGTQDDWCVACGNTTGICAIATPSSTSTHTSSISNAVAGVIGAMVALAVVLGVELLVIFFGGLTLRKR</sequence>
<dbReference type="AlphaFoldDB" id="A0A0C3FAR5"/>
<evidence type="ECO:0008006" key="6">
    <source>
        <dbReference type="Google" id="ProtNLM"/>
    </source>
</evidence>
<name>A0A0C3FAR5_PILCF</name>
<feature type="signal peptide" evidence="3">
    <location>
        <begin position="1"/>
        <end position="18"/>
    </location>
</feature>